<feature type="transmembrane region" description="Helical" evidence="6">
    <location>
        <begin position="344"/>
        <end position="363"/>
    </location>
</feature>
<protein>
    <recommendedName>
        <fullName evidence="7">Major facilitator superfamily (MFS) profile domain-containing protein</fullName>
    </recommendedName>
</protein>
<evidence type="ECO:0000256" key="5">
    <source>
        <dbReference type="ARBA" id="ARBA00023136"/>
    </source>
</evidence>
<keyword evidence="2" id="KW-0813">Transport</keyword>
<evidence type="ECO:0000256" key="1">
    <source>
        <dbReference type="ARBA" id="ARBA00004141"/>
    </source>
</evidence>
<organism evidence="8 9">
    <name type="scientific">Aspergillus lucknowensis</name>
    <dbReference type="NCBI Taxonomy" id="176173"/>
    <lineage>
        <taxon>Eukaryota</taxon>
        <taxon>Fungi</taxon>
        <taxon>Dikarya</taxon>
        <taxon>Ascomycota</taxon>
        <taxon>Pezizomycotina</taxon>
        <taxon>Eurotiomycetes</taxon>
        <taxon>Eurotiomycetidae</taxon>
        <taxon>Eurotiales</taxon>
        <taxon>Aspergillaceae</taxon>
        <taxon>Aspergillus</taxon>
        <taxon>Aspergillus subgen. Nidulantes</taxon>
    </lineage>
</organism>
<feature type="transmembrane region" description="Helical" evidence="6">
    <location>
        <begin position="119"/>
        <end position="136"/>
    </location>
</feature>
<comment type="caution">
    <text evidence="8">The sequence shown here is derived from an EMBL/GenBank/DDBJ whole genome shotgun (WGS) entry which is preliminary data.</text>
</comment>
<proteinExistence type="predicted"/>
<feature type="domain" description="Major facilitator superfamily (MFS) profile" evidence="7">
    <location>
        <begin position="52"/>
        <end position="462"/>
    </location>
</feature>
<dbReference type="InterPro" id="IPR011701">
    <property type="entry name" value="MFS"/>
</dbReference>
<evidence type="ECO:0000259" key="7">
    <source>
        <dbReference type="PROSITE" id="PS50850"/>
    </source>
</evidence>
<dbReference type="InterPro" id="IPR036259">
    <property type="entry name" value="MFS_trans_sf"/>
</dbReference>
<dbReference type="GeneID" id="98144481"/>
<dbReference type="Pfam" id="PF07690">
    <property type="entry name" value="MFS_1"/>
    <property type="match status" value="1"/>
</dbReference>
<feature type="transmembrane region" description="Helical" evidence="6">
    <location>
        <begin position="181"/>
        <end position="199"/>
    </location>
</feature>
<dbReference type="PANTHER" id="PTHR43791">
    <property type="entry name" value="PERMEASE-RELATED"/>
    <property type="match status" value="1"/>
</dbReference>
<evidence type="ECO:0000313" key="8">
    <source>
        <dbReference type="EMBL" id="KAL2866136.1"/>
    </source>
</evidence>
<dbReference type="RefSeq" id="XP_070885115.1">
    <property type="nucleotide sequence ID" value="XM_071029409.1"/>
</dbReference>
<keyword evidence="4 6" id="KW-1133">Transmembrane helix</keyword>
<evidence type="ECO:0000256" key="2">
    <source>
        <dbReference type="ARBA" id="ARBA00022448"/>
    </source>
</evidence>
<dbReference type="PANTHER" id="PTHR43791:SF70">
    <property type="entry name" value="MAJOR FACILITATOR SUPERFAMILY (MFS) PROFILE DOMAIN-CONTAINING PROTEIN"/>
    <property type="match status" value="1"/>
</dbReference>
<accession>A0ABR4LNM4</accession>
<comment type="subcellular location">
    <subcellularLocation>
        <location evidence="1">Membrane</location>
        <topology evidence="1">Multi-pass membrane protein</topology>
    </subcellularLocation>
</comment>
<dbReference type="EMBL" id="JBFXLQ010000027">
    <property type="protein sequence ID" value="KAL2866136.1"/>
    <property type="molecule type" value="Genomic_DNA"/>
</dbReference>
<evidence type="ECO:0000256" key="6">
    <source>
        <dbReference type="SAM" id="Phobius"/>
    </source>
</evidence>
<evidence type="ECO:0000256" key="3">
    <source>
        <dbReference type="ARBA" id="ARBA00022692"/>
    </source>
</evidence>
<evidence type="ECO:0000256" key="4">
    <source>
        <dbReference type="ARBA" id="ARBA00022989"/>
    </source>
</evidence>
<feature type="transmembrane region" description="Helical" evidence="6">
    <location>
        <begin position="375"/>
        <end position="397"/>
    </location>
</feature>
<keyword evidence="5 6" id="KW-0472">Membrane</keyword>
<feature type="transmembrane region" description="Helical" evidence="6">
    <location>
        <begin position="48"/>
        <end position="65"/>
    </location>
</feature>
<gene>
    <name evidence="8" type="ORF">BJX67DRAFT_356653</name>
</gene>
<name>A0ABR4LNM4_9EURO</name>
<dbReference type="InterPro" id="IPR020846">
    <property type="entry name" value="MFS_dom"/>
</dbReference>
<feature type="transmembrane region" description="Helical" evidence="6">
    <location>
        <begin position="403"/>
        <end position="424"/>
    </location>
</feature>
<reference evidence="8 9" key="1">
    <citation type="submission" date="2024-07" db="EMBL/GenBank/DDBJ databases">
        <title>Section-level genome sequencing and comparative genomics of Aspergillus sections Usti and Cavernicolus.</title>
        <authorList>
            <consortium name="Lawrence Berkeley National Laboratory"/>
            <person name="Nybo J.L."/>
            <person name="Vesth T.C."/>
            <person name="Theobald S."/>
            <person name="Frisvad J.C."/>
            <person name="Larsen T.O."/>
            <person name="Kjaerboelling I."/>
            <person name="Rothschild-Mancinelli K."/>
            <person name="Lyhne E.K."/>
            <person name="Kogle M.E."/>
            <person name="Barry K."/>
            <person name="Clum A."/>
            <person name="Na H."/>
            <person name="Ledsgaard L."/>
            <person name="Lin J."/>
            <person name="Lipzen A."/>
            <person name="Kuo A."/>
            <person name="Riley R."/>
            <person name="Mondo S."/>
            <person name="Labutti K."/>
            <person name="Haridas S."/>
            <person name="Pangalinan J."/>
            <person name="Salamov A.A."/>
            <person name="Simmons B.A."/>
            <person name="Magnuson J.K."/>
            <person name="Chen J."/>
            <person name="Drula E."/>
            <person name="Henrissat B."/>
            <person name="Wiebenga A."/>
            <person name="Lubbers R.J."/>
            <person name="Gomes A.C."/>
            <person name="Macurrencykelacurrency M.R."/>
            <person name="Stajich J."/>
            <person name="Grigoriev I.V."/>
            <person name="Mortensen U.H."/>
            <person name="De Vries R.P."/>
            <person name="Baker S.E."/>
            <person name="Andersen M.R."/>
        </authorList>
    </citation>
    <scope>NUCLEOTIDE SEQUENCE [LARGE SCALE GENOMIC DNA]</scope>
    <source>
        <strain evidence="8 9">CBS 449.75</strain>
    </source>
</reference>
<feature type="transmembrane region" description="Helical" evidence="6">
    <location>
        <begin position="436"/>
        <end position="459"/>
    </location>
</feature>
<evidence type="ECO:0000313" key="9">
    <source>
        <dbReference type="Proteomes" id="UP001610432"/>
    </source>
</evidence>
<feature type="transmembrane region" description="Helical" evidence="6">
    <location>
        <begin position="211"/>
        <end position="231"/>
    </location>
</feature>
<dbReference type="Proteomes" id="UP001610432">
    <property type="component" value="Unassembled WGS sequence"/>
</dbReference>
<dbReference type="Gene3D" id="1.20.1250.20">
    <property type="entry name" value="MFS general substrate transporter like domains"/>
    <property type="match status" value="2"/>
</dbReference>
<keyword evidence="9" id="KW-1185">Reference proteome</keyword>
<dbReference type="SUPFAM" id="SSF103473">
    <property type="entry name" value="MFS general substrate transporter"/>
    <property type="match status" value="1"/>
</dbReference>
<dbReference type="PROSITE" id="PS50850">
    <property type="entry name" value="MFS"/>
    <property type="match status" value="1"/>
</dbReference>
<feature type="transmembrane region" description="Helical" evidence="6">
    <location>
        <begin position="315"/>
        <end position="338"/>
    </location>
</feature>
<keyword evidence="3 6" id="KW-0812">Transmembrane</keyword>
<sequence>MATVSEKTERATGETTASDDIDIGLQFLAQHGQVEYTEDEDRRVRWKIDLYLLPILMVTFGLQYLDKVTLSYAAVYNMRDDLGMTGQDYSWATSIFYFGYLAGEFPANYLLQRLPTGKFAAWNLLVWGALVMLSGVARNFAGMAALRFLMGFFEAGIPPAWIQITAMFYKVPEQGTRCTAWYFMVGVAAIVGGLLSYGVGHIHTAVQQWQFVFLLCGAITVAWAVVVFLFLPDSPANAKFLSERERTIAIERLRHNRTGVKNTHFKLSQLVEALRDPQVWIFVLYNGISMQINIGGSFLPIIIQNMGFTGLQTTLLTLPVGGVECIAMAVAGALSWYFAKGRTLIMFVVALPTLVGGVLLQVLPQSSTWGRATGVWLLLCIPASYAIMLSLIASNVAGTTKKLTTTLLSFVIFCVGNIVGPQLFRDTEAPEYGTAMRAILVSIVLCELLPLLLGAYYVYENRRRDQLVARMTAEELAAATVDNEEYLDRTDREDELKFRYWW</sequence>